<gene>
    <name evidence="1" type="ORF">Z043_121394</name>
</gene>
<dbReference type="Proteomes" id="UP000034805">
    <property type="component" value="Unassembled WGS sequence"/>
</dbReference>
<proteinExistence type="predicted"/>
<name>A0A0P7WHL1_SCLFO</name>
<organism evidence="1 2">
    <name type="scientific">Scleropages formosus</name>
    <name type="common">Asian bonytongue</name>
    <name type="synonym">Osteoglossum formosum</name>
    <dbReference type="NCBI Taxonomy" id="113540"/>
    <lineage>
        <taxon>Eukaryota</taxon>
        <taxon>Metazoa</taxon>
        <taxon>Chordata</taxon>
        <taxon>Craniata</taxon>
        <taxon>Vertebrata</taxon>
        <taxon>Euteleostomi</taxon>
        <taxon>Actinopterygii</taxon>
        <taxon>Neopterygii</taxon>
        <taxon>Teleostei</taxon>
        <taxon>Osteoglossocephala</taxon>
        <taxon>Osteoglossomorpha</taxon>
        <taxon>Osteoglossiformes</taxon>
        <taxon>Osteoglossidae</taxon>
        <taxon>Scleropages</taxon>
    </lineage>
</organism>
<reference evidence="1 2" key="1">
    <citation type="submission" date="2015-08" db="EMBL/GenBank/DDBJ databases">
        <title>The genome of the Asian arowana (Scleropages formosus).</title>
        <authorList>
            <person name="Tan M.H."/>
            <person name="Gan H.M."/>
            <person name="Croft L.J."/>
            <person name="Austin C.M."/>
        </authorList>
    </citation>
    <scope>NUCLEOTIDE SEQUENCE [LARGE SCALE GENOMIC DNA]</scope>
    <source>
        <strain evidence="1">Aro1</strain>
    </source>
</reference>
<dbReference type="Gene3D" id="1.20.5.170">
    <property type="match status" value="1"/>
</dbReference>
<comment type="caution">
    <text evidence="1">The sequence shown here is derived from an EMBL/GenBank/DDBJ whole genome shotgun (WGS) entry which is preliminary data.</text>
</comment>
<evidence type="ECO:0000313" key="2">
    <source>
        <dbReference type="Proteomes" id="UP000034805"/>
    </source>
</evidence>
<evidence type="ECO:0000313" key="1">
    <source>
        <dbReference type="EMBL" id="KPP60594.1"/>
    </source>
</evidence>
<protein>
    <submittedName>
        <fullName evidence="1">Uncharacterized protein</fullName>
    </submittedName>
</protein>
<sequence length="93" mass="10392">ENGQHQKLLLSQKFDGLYAALEERKAELLARISAEQDSRTAQVRELVQSYRQRLESNSALVQNAISSMDEPGEANFLLVSATGAAAYSDLHWR</sequence>
<feature type="non-terminal residue" evidence="1">
    <location>
        <position position="1"/>
    </location>
</feature>
<dbReference type="AlphaFoldDB" id="A0A0P7WHL1"/>
<dbReference type="EMBL" id="JARO02010569">
    <property type="protein sequence ID" value="KPP60594.1"/>
    <property type="molecule type" value="Genomic_DNA"/>
</dbReference>
<accession>A0A0P7WHL1</accession>